<evidence type="ECO:0000313" key="2">
    <source>
        <dbReference type="Proteomes" id="UP001232755"/>
    </source>
</evidence>
<dbReference type="Proteomes" id="UP001232755">
    <property type="component" value="Unassembled WGS sequence"/>
</dbReference>
<protein>
    <submittedName>
        <fullName evidence="1">Uncharacterized protein</fullName>
    </submittedName>
</protein>
<organism evidence="1 2">
    <name type="scientific">Streptomyces africanus</name>
    <dbReference type="NCBI Taxonomy" id="231024"/>
    <lineage>
        <taxon>Bacteria</taxon>
        <taxon>Bacillati</taxon>
        <taxon>Actinomycetota</taxon>
        <taxon>Actinomycetes</taxon>
        <taxon>Kitasatosporales</taxon>
        <taxon>Streptomycetaceae</taxon>
        <taxon>Streptomyces</taxon>
    </lineage>
</organism>
<comment type="caution">
    <text evidence="1">The sequence shown here is derived from an EMBL/GenBank/DDBJ whole genome shotgun (WGS) entry which is preliminary data.</text>
</comment>
<reference evidence="1 2" key="1">
    <citation type="submission" date="2023-07" db="EMBL/GenBank/DDBJ databases">
        <title>Comparative genomics of wheat-associated soil bacteria to identify genetic determinants of phenazine resistance.</title>
        <authorList>
            <person name="Mouncey N."/>
        </authorList>
    </citation>
    <scope>NUCLEOTIDE SEQUENCE [LARGE SCALE GENOMIC DNA]</scope>
    <source>
        <strain evidence="1 2">B3I12</strain>
    </source>
</reference>
<keyword evidence="2" id="KW-1185">Reference proteome</keyword>
<evidence type="ECO:0000313" key="1">
    <source>
        <dbReference type="EMBL" id="MDQ0746222.1"/>
    </source>
</evidence>
<name>A0ABU0QFS9_9ACTN</name>
<proteinExistence type="predicted"/>
<accession>A0ABU0QFS9</accession>
<gene>
    <name evidence="1" type="ORF">QF034_000453</name>
</gene>
<sequence length="32" mass="3566">MAFSKVPPSFGFQDRLFSCSAVRPAAFVIFEL</sequence>
<dbReference type="EMBL" id="JAUSYP010000001">
    <property type="protein sequence ID" value="MDQ0746222.1"/>
    <property type="molecule type" value="Genomic_DNA"/>
</dbReference>